<organism evidence="2 3">
    <name type="scientific">Paracoccus mutanolyticus</name>
    <dbReference type="NCBI Taxonomy" id="1499308"/>
    <lineage>
        <taxon>Bacteria</taxon>
        <taxon>Pseudomonadati</taxon>
        <taxon>Pseudomonadota</taxon>
        <taxon>Alphaproteobacteria</taxon>
        <taxon>Rhodobacterales</taxon>
        <taxon>Paracoccaceae</taxon>
        <taxon>Paracoccus</taxon>
    </lineage>
</organism>
<evidence type="ECO:0000313" key="2">
    <source>
        <dbReference type="EMBL" id="AWX93777.1"/>
    </source>
</evidence>
<dbReference type="Proteomes" id="UP000249922">
    <property type="component" value="Chromosome"/>
</dbReference>
<proteinExistence type="predicted"/>
<evidence type="ECO:0000313" key="3">
    <source>
        <dbReference type="Proteomes" id="UP000249922"/>
    </source>
</evidence>
<keyword evidence="3" id="KW-1185">Reference proteome</keyword>
<sequence length="286" mass="30108">MGSLPGLDGPGSAATARDDWTRFHGASAAIGHYLRQAHDGRLSLDEAWEAICGYNAAMLRPSWSEDRLKAETRRPDRTIAAHRCRRGSQARTTTSSCCPMPASSTWWISAGPGPGSSEREKADMVQAPCAVFSNRMRDSFCLAQSPFGAILRGQQETDRKATHDHRHADRQVDGSGSSLRWGVRIDDGRGGSVPATAGKPPALPSAHCNPEEEEAVGAPEIGTAERTPASRIVAACASDVGGQHHGCARPVGGAGLHGLQIDGDAASRHSCLSWSSPSLAIASSGR</sequence>
<accession>A0ABM6WT06</accession>
<feature type="region of interest" description="Disordered" evidence="1">
    <location>
        <begin position="155"/>
        <end position="209"/>
    </location>
</feature>
<name>A0ABM6WT06_9RHOB</name>
<reference evidence="2 3" key="1">
    <citation type="submission" date="2018-06" db="EMBL/GenBank/DDBJ databases">
        <title>Complete genome sequence of Paracoccus mutanolyticus strain RSP-02 isolated from cellulosic waste.</title>
        <authorList>
            <person name="Amrutha R.N."/>
            <person name="Shrivastav A."/>
            <person name="Buddana S.K."/>
            <person name="Deshpande U."/>
            <person name="Prakasham R.S."/>
        </authorList>
    </citation>
    <scope>NUCLEOTIDE SEQUENCE [LARGE SCALE GENOMIC DNA]</scope>
    <source>
        <strain evidence="2 3">RSP-02</strain>
    </source>
</reference>
<gene>
    <name evidence="2" type="ORF">DPM13_14045</name>
</gene>
<feature type="compositionally biased region" description="Basic and acidic residues" evidence="1">
    <location>
        <begin position="155"/>
        <end position="172"/>
    </location>
</feature>
<dbReference type="EMBL" id="CP030239">
    <property type="protein sequence ID" value="AWX93777.1"/>
    <property type="molecule type" value="Genomic_DNA"/>
</dbReference>
<evidence type="ECO:0000256" key="1">
    <source>
        <dbReference type="SAM" id="MobiDB-lite"/>
    </source>
</evidence>
<protein>
    <submittedName>
        <fullName evidence="2">Uncharacterized protein</fullName>
    </submittedName>
</protein>